<keyword evidence="3" id="KW-1185">Reference proteome</keyword>
<dbReference type="SUPFAM" id="SSF54518">
    <property type="entry name" value="Tubby C-terminal domain-like"/>
    <property type="match status" value="1"/>
</dbReference>
<dbReference type="AlphaFoldDB" id="A0ABD6ATZ3"/>
<accession>A0ABD6ATZ3</accession>
<evidence type="ECO:0000256" key="1">
    <source>
        <dbReference type="ARBA" id="ARBA00005437"/>
    </source>
</evidence>
<name>A0ABD6ATZ3_9EURY</name>
<organism evidence="2 3">
    <name type="scientific">Halomarina rubra</name>
    <dbReference type="NCBI Taxonomy" id="2071873"/>
    <lineage>
        <taxon>Archaea</taxon>
        <taxon>Methanobacteriati</taxon>
        <taxon>Methanobacteriota</taxon>
        <taxon>Stenosarchaea group</taxon>
        <taxon>Halobacteria</taxon>
        <taxon>Halobacteriales</taxon>
        <taxon>Natronomonadaceae</taxon>
        <taxon>Halomarina</taxon>
    </lineage>
</organism>
<dbReference type="Pfam" id="PF04525">
    <property type="entry name" value="LOR"/>
    <property type="match status" value="1"/>
</dbReference>
<dbReference type="InterPro" id="IPR007612">
    <property type="entry name" value="LOR"/>
</dbReference>
<dbReference type="InterPro" id="IPR038595">
    <property type="entry name" value="LOR_sf"/>
</dbReference>
<sequence>MTQKLVAVGDDYTVETAAGDPAFEVDGKALRVRETLRMIDLRTGDEYKLQEKLARVRDTMTIEKNGERAATVKKALVAPLRDRFTVSIDGMDDLRVQGNVFDHEYELFRDGERVAGVSKAWFRYRDTYGIEVATGMDAGLVVACAVVLDMMVQPER</sequence>
<evidence type="ECO:0000313" key="2">
    <source>
        <dbReference type="EMBL" id="MFD1512860.1"/>
    </source>
</evidence>
<dbReference type="Gene3D" id="2.40.160.200">
    <property type="entry name" value="LURP1-related"/>
    <property type="match status" value="1"/>
</dbReference>
<proteinExistence type="inferred from homology"/>
<dbReference type="EMBL" id="JBHUDC010000003">
    <property type="protein sequence ID" value="MFD1512860.1"/>
    <property type="molecule type" value="Genomic_DNA"/>
</dbReference>
<reference evidence="2 3" key="1">
    <citation type="journal article" date="2019" name="Int. J. Syst. Evol. Microbiol.">
        <title>The Global Catalogue of Microorganisms (GCM) 10K type strain sequencing project: providing services to taxonomists for standard genome sequencing and annotation.</title>
        <authorList>
            <consortium name="The Broad Institute Genomics Platform"/>
            <consortium name="The Broad Institute Genome Sequencing Center for Infectious Disease"/>
            <person name="Wu L."/>
            <person name="Ma J."/>
        </authorList>
    </citation>
    <scope>NUCLEOTIDE SEQUENCE [LARGE SCALE GENOMIC DNA]</scope>
    <source>
        <strain evidence="2 3">CGMCC 1.12563</strain>
    </source>
</reference>
<evidence type="ECO:0000313" key="3">
    <source>
        <dbReference type="Proteomes" id="UP001597187"/>
    </source>
</evidence>
<dbReference type="Proteomes" id="UP001597187">
    <property type="component" value="Unassembled WGS sequence"/>
</dbReference>
<gene>
    <name evidence="2" type="ORF">ACFSBT_06150</name>
</gene>
<dbReference type="InterPro" id="IPR025659">
    <property type="entry name" value="Tubby-like_C"/>
</dbReference>
<comment type="caution">
    <text evidence="2">The sequence shown here is derived from an EMBL/GenBank/DDBJ whole genome shotgun (WGS) entry which is preliminary data.</text>
</comment>
<dbReference type="RefSeq" id="WP_250872835.1">
    <property type="nucleotide sequence ID" value="NZ_JALXFV010000003.1"/>
</dbReference>
<comment type="similarity">
    <text evidence="1">Belongs to the LOR family.</text>
</comment>
<protein>
    <submittedName>
        <fullName evidence="2">LURP-one-related/scramblase family protein</fullName>
    </submittedName>
</protein>